<dbReference type="InterPro" id="IPR016040">
    <property type="entry name" value="NAD(P)-bd_dom"/>
</dbReference>
<sequence>MLVVTGATGNVGRTLVSTLAASGAAVTAVSRGRRPVAVPDGVAHHLADLERPESLRPALAGAEALFLLVEGAGAHLDVPEILRLAAAGGVKRIVLQSSQAVGTRPEAASHAPLHAIEDQVRRSGLGWTILRPGGFASNAFAWAEPVRVGRTVAAPFGDVGLPLVDPDDIAEVAAAVLRDGAHDGRTYELTGPALSTPRERVADLAAALGEPIDFVEQTPDEARRQMLGFMPPPVVEGTLAILGAPTRSEQRISPDVAEVLGRQPRPFAAWAARNIDAFR</sequence>
<dbReference type="InterPro" id="IPR036291">
    <property type="entry name" value="NAD(P)-bd_dom_sf"/>
</dbReference>
<dbReference type="Pfam" id="PF13460">
    <property type="entry name" value="NAD_binding_10"/>
    <property type="match status" value="1"/>
</dbReference>
<dbReference type="Proteomes" id="UP000199504">
    <property type="component" value="Unassembled WGS sequence"/>
</dbReference>
<feature type="domain" description="NAD(P)-binding" evidence="1">
    <location>
        <begin position="6"/>
        <end position="179"/>
    </location>
</feature>
<accession>A0A1C4XIE8</accession>
<name>A0A1C4XIE8_9ACTN</name>
<keyword evidence="3" id="KW-1185">Reference proteome</keyword>
<proteinExistence type="predicted"/>
<dbReference type="PANTHER" id="PTHR43162">
    <property type="match status" value="1"/>
</dbReference>
<dbReference type="AlphaFoldDB" id="A0A1C4XIE8"/>
<gene>
    <name evidence="2" type="ORF">GA0070564_103100</name>
</gene>
<evidence type="ECO:0000313" key="2">
    <source>
        <dbReference type="EMBL" id="SCF07941.1"/>
    </source>
</evidence>
<evidence type="ECO:0000313" key="3">
    <source>
        <dbReference type="Proteomes" id="UP000199504"/>
    </source>
</evidence>
<organism evidence="2 3">
    <name type="scientific">Micromonospora mirobrigensis</name>
    <dbReference type="NCBI Taxonomy" id="262898"/>
    <lineage>
        <taxon>Bacteria</taxon>
        <taxon>Bacillati</taxon>
        <taxon>Actinomycetota</taxon>
        <taxon>Actinomycetes</taxon>
        <taxon>Micromonosporales</taxon>
        <taxon>Micromonosporaceae</taxon>
        <taxon>Micromonospora</taxon>
    </lineage>
</organism>
<dbReference type="Gene3D" id="3.90.25.10">
    <property type="entry name" value="UDP-galactose 4-epimerase, domain 1"/>
    <property type="match status" value="1"/>
</dbReference>
<protein>
    <submittedName>
        <fullName evidence="2">Uncharacterized conserved protein YbjT, contains NAD(P)-binding and DUF2867 domains</fullName>
    </submittedName>
</protein>
<reference evidence="3" key="1">
    <citation type="submission" date="2016-06" db="EMBL/GenBank/DDBJ databases">
        <authorList>
            <person name="Varghese N."/>
            <person name="Submissions Spin"/>
        </authorList>
    </citation>
    <scope>NUCLEOTIDE SEQUENCE [LARGE SCALE GENOMIC DNA]</scope>
    <source>
        <strain evidence="3">DSM 44830</strain>
    </source>
</reference>
<dbReference type="OrthoDB" id="116343at2"/>
<dbReference type="SUPFAM" id="SSF51735">
    <property type="entry name" value="NAD(P)-binding Rossmann-fold domains"/>
    <property type="match status" value="1"/>
</dbReference>
<dbReference type="InterPro" id="IPR051604">
    <property type="entry name" value="Ergot_Alk_Oxidoreductase"/>
</dbReference>
<dbReference type="EMBL" id="FMCX01000003">
    <property type="protein sequence ID" value="SCF07941.1"/>
    <property type="molecule type" value="Genomic_DNA"/>
</dbReference>
<dbReference type="Gene3D" id="3.40.50.720">
    <property type="entry name" value="NAD(P)-binding Rossmann-like Domain"/>
    <property type="match status" value="1"/>
</dbReference>
<dbReference type="RefSeq" id="WP_091607469.1">
    <property type="nucleotide sequence ID" value="NZ_FMCX01000003.1"/>
</dbReference>
<evidence type="ECO:0000259" key="1">
    <source>
        <dbReference type="Pfam" id="PF13460"/>
    </source>
</evidence>
<dbReference type="STRING" id="262898.GA0070564_103100"/>
<dbReference type="PANTHER" id="PTHR43162:SF1">
    <property type="entry name" value="PRESTALK A DIFFERENTIATION PROTEIN A"/>
    <property type="match status" value="1"/>
</dbReference>